<feature type="transmembrane region" description="Helical" evidence="7">
    <location>
        <begin position="24"/>
        <end position="43"/>
    </location>
</feature>
<feature type="transmembrane region" description="Helical" evidence="7">
    <location>
        <begin position="186"/>
        <end position="204"/>
    </location>
</feature>
<gene>
    <name evidence="8" type="ORF">CLV31_13010</name>
</gene>
<feature type="transmembrane region" description="Helical" evidence="7">
    <location>
        <begin position="244"/>
        <end position="268"/>
    </location>
</feature>
<sequence length="616" mass="69633">MEINLINPAQVSATFDHSPTLGGWYFDVFYLLAFTFLTCWLLFEGKKRAYPWVSWLLILTASRLAFIVGTKLITFNLSDWLYLLQNLAFPPAQGKVILGGLILGLLTFIGLVRLFRLDWGSLDTLAIVVPLSIAIQRMGCLLAGCCFGTPTEMPWGVTYSAGNLPHYHYFMQGWVESGPSLSIHPFPIYEALNGLTVALLVWLFRSKLRSKGNLLLLSLGLWAIIRGGIEAFRDPASHAFGGEIFWGIKLMQWLLVGFGILFLGVLVLRELALKKKINQRPIQEPSTILIASVLLSTVILTWIGRSWLSPTELLVMNLLLFPCMGVCGYYLFQKHTQAQMRWALLCLTFIPVFLMSQTWKEVSANDSIAPQSYDFVKIGYGGGNFYNYGKYLTSGSPDGCSSNLRYQNFEYSYWNTGLGVGRVKQKKDNWLTYGANLGYGKFTESMVDSTIVNSFQSFNVQPYVLWESEWFATGVGMHFGKFHWSDVSTKNEQTSPYFTSITNKAGIYPSAYARIGKERILFVDYQFSNVFPSPFPGLRSQFGIGSGFGLPRGNYLKFGVNNLGEFFEIKASPNEKIQFNGMYSWRTNQLPGMMEQTKNSQFLLSIQYQFNHRGRD</sequence>
<feature type="transmembrane region" description="Helical" evidence="7">
    <location>
        <begin position="213"/>
        <end position="232"/>
    </location>
</feature>
<comment type="caution">
    <text evidence="8">The sequence shown here is derived from an EMBL/GenBank/DDBJ whole genome shotgun (WGS) entry which is preliminary data.</text>
</comment>
<keyword evidence="3 8" id="KW-0808">Transferase</keyword>
<keyword evidence="9" id="KW-1185">Reference proteome</keyword>
<dbReference type="GO" id="GO:0008961">
    <property type="term" value="F:phosphatidylglycerol-prolipoprotein diacylglyceryl transferase activity"/>
    <property type="evidence" value="ECO:0007669"/>
    <property type="project" value="InterPro"/>
</dbReference>
<evidence type="ECO:0000256" key="5">
    <source>
        <dbReference type="ARBA" id="ARBA00022989"/>
    </source>
</evidence>
<reference evidence="8 9" key="1">
    <citation type="submission" date="2018-06" db="EMBL/GenBank/DDBJ databases">
        <title>Genomic Encyclopedia of Archaeal and Bacterial Type Strains, Phase II (KMG-II): from individual species to whole genera.</title>
        <authorList>
            <person name="Goeker M."/>
        </authorList>
    </citation>
    <scope>NUCLEOTIDE SEQUENCE [LARGE SCALE GENOMIC DNA]</scope>
    <source>
        <strain evidence="8 9">T4</strain>
    </source>
</reference>
<dbReference type="Proteomes" id="UP000248917">
    <property type="component" value="Unassembled WGS sequence"/>
</dbReference>
<dbReference type="Pfam" id="PF01790">
    <property type="entry name" value="LGT"/>
    <property type="match status" value="1"/>
</dbReference>
<evidence type="ECO:0000256" key="2">
    <source>
        <dbReference type="ARBA" id="ARBA00022475"/>
    </source>
</evidence>
<keyword evidence="5 7" id="KW-1133">Transmembrane helix</keyword>
<evidence type="ECO:0000313" key="8">
    <source>
        <dbReference type="EMBL" id="PZV75754.1"/>
    </source>
</evidence>
<proteinExistence type="inferred from homology"/>
<organism evidence="8 9">
    <name type="scientific">Algoriphagus aquaeductus</name>
    <dbReference type="NCBI Taxonomy" id="475299"/>
    <lineage>
        <taxon>Bacteria</taxon>
        <taxon>Pseudomonadati</taxon>
        <taxon>Bacteroidota</taxon>
        <taxon>Cytophagia</taxon>
        <taxon>Cytophagales</taxon>
        <taxon>Cyclobacteriaceae</taxon>
        <taxon>Algoriphagus</taxon>
    </lineage>
</organism>
<evidence type="ECO:0000256" key="4">
    <source>
        <dbReference type="ARBA" id="ARBA00022692"/>
    </source>
</evidence>
<dbReference type="AlphaFoldDB" id="A0A326RIX8"/>
<evidence type="ECO:0000256" key="7">
    <source>
        <dbReference type="SAM" id="Phobius"/>
    </source>
</evidence>
<keyword evidence="2" id="KW-1003">Cell membrane</keyword>
<evidence type="ECO:0000256" key="3">
    <source>
        <dbReference type="ARBA" id="ARBA00022679"/>
    </source>
</evidence>
<comment type="similarity">
    <text evidence="1">Belongs to the Lgt family.</text>
</comment>
<evidence type="ECO:0000313" key="9">
    <source>
        <dbReference type="Proteomes" id="UP000248917"/>
    </source>
</evidence>
<dbReference type="PANTHER" id="PTHR30589:SF0">
    <property type="entry name" value="PHOSPHATIDYLGLYCEROL--PROLIPOPROTEIN DIACYLGLYCERYL TRANSFERASE"/>
    <property type="match status" value="1"/>
</dbReference>
<dbReference type="RefSeq" id="WP_111395136.1">
    <property type="nucleotide sequence ID" value="NZ_QKTX01000030.1"/>
</dbReference>
<evidence type="ECO:0000256" key="1">
    <source>
        <dbReference type="ARBA" id="ARBA00007150"/>
    </source>
</evidence>
<keyword evidence="6 7" id="KW-0472">Membrane</keyword>
<feature type="transmembrane region" description="Helical" evidence="7">
    <location>
        <begin position="288"/>
        <end position="308"/>
    </location>
</feature>
<keyword evidence="8" id="KW-0449">Lipoprotein</keyword>
<name>A0A326RIX8_9BACT</name>
<accession>A0A326RIX8</accession>
<dbReference type="PANTHER" id="PTHR30589">
    <property type="entry name" value="PROLIPOPROTEIN DIACYLGLYCERYL TRANSFERASE"/>
    <property type="match status" value="1"/>
</dbReference>
<feature type="transmembrane region" description="Helical" evidence="7">
    <location>
        <begin position="314"/>
        <end position="332"/>
    </location>
</feature>
<feature type="transmembrane region" description="Helical" evidence="7">
    <location>
        <begin position="96"/>
        <end position="115"/>
    </location>
</feature>
<dbReference type="GO" id="GO:0005886">
    <property type="term" value="C:plasma membrane"/>
    <property type="evidence" value="ECO:0007669"/>
    <property type="project" value="InterPro"/>
</dbReference>
<protein>
    <submittedName>
        <fullName evidence="8">Phosphatidylglycerol:prolipoprotein diacylglycerol transferase</fullName>
    </submittedName>
</protein>
<evidence type="ECO:0000256" key="6">
    <source>
        <dbReference type="ARBA" id="ARBA00023136"/>
    </source>
</evidence>
<dbReference type="InterPro" id="IPR001640">
    <property type="entry name" value="Lgt"/>
</dbReference>
<keyword evidence="4 7" id="KW-0812">Transmembrane</keyword>
<dbReference type="OrthoDB" id="871140at2"/>
<dbReference type="GO" id="GO:0042158">
    <property type="term" value="P:lipoprotein biosynthetic process"/>
    <property type="evidence" value="ECO:0007669"/>
    <property type="project" value="InterPro"/>
</dbReference>
<feature type="transmembrane region" description="Helical" evidence="7">
    <location>
        <begin position="55"/>
        <end position="76"/>
    </location>
</feature>
<dbReference type="EMBL" id="QKTX01000030">
    <property type="protein sequence ID" value="PZV75754.1"/>
    <property type="molecule type" value="Genomic_DNA"/>
</dbReference>